<dbReference type="Pfam" id="PF00753">
    <property type="entry name" value="Lactamase_B"/>
    <property type="match status" value="1"/>
</dbReference>
<gene>
    <name evidence="4" type="ORF">K040078D81_55910</name>
</gene>
<evidence type="ECO:0000313" key="4">
    <source>
        <dbReference type="EMBL" id="GAA6411474.1"/>
    </source>
</evidence>
<dbReference type="InterPro" id="IPR001279">
    <property type="entry name" value="Metallo-B-lactamas"/>
</dbReference>
<evidence type="ECO:0000256" key="1">
    <source>
        <dbReference type="SAM" id="MobiDB-lite"/>
    </source>
</evidence>
<evidence type="ECO:0000259" key="3">
    <source>
        <dbReference type="SMART" id="SM00849"/>
    </source>
</evidence>
<proteinExistence type="predicted"/>
<comment type="caution">
    <text evidence="4">The sequence shown here is derived from an EMBL/GenBank/DDBJ whole genome shotgun (WGS) entry which is preliminary data.</text>
</comment>
<keyword evidence="2" id="KW-0732">Signal</keyword>
<dbReference type="EMBL" id="BAABYW010000002">
    <property type="protein sequence ID" value="GAA6411474.1"/>
    <property type="molecule type" value="Genomic_DNA"/>
</dbReference>
<name>A0ABQ0BJ39_9FIRM</name>
<dbReference type="Gene3D" id="3.40.10.10">
    <property type="entry name" value="DNA Methylphosphotriester Repair Domain"/>
    <property type="match status" value="1"/>
</dbReference>
<evidence type="ECO:0000313" key="5">
    <source>
        <dbReference type="Proteomes" id="UP001600943"/>
    </source>
</evidence>
<dbReference type="RefSeq" id="WP_390410133.1">
    <property type="nucleotide sequence ID" value="NZ_BAABYW010000002.1"/>
</dbReference>
<dbReference type="Proteomes" id="UP001600943">
    <property type="component" value="Unassembled WGS sequence"/>
</dbReference>
<feature type="chain" id="PRO_5046612104" description="Metallo-beta-lactamase domain-containing protein" evidence="2">
    <location>
        <begin position="24"/>
        <end position="431"/>
    </location>
</feature>
<keyword evidence="5" id="KW-1185">Reference proteome</keyword>
<protein>
    <recommendedName>
        <fullName evidence="3">Metallo-beta-lactamase domain-containing protein</fullName>
    </recommendedName>
</protein>
<dbReference type="InterPro" id="IPR036866">
    <property type="entry name" value="RibonucZ/Hydroxyglut_hydro"/>
</dbReference>
<dbReference type="CDD" id="cd07731">
    <property type="entry name" value="ComA-like_MBL-fold"/>
    <property type="match status" value="1"/>
</dbReference>
<feature type="domain" description="Metallo-beta-lactamase" evidence="3">
    <location>
        <begin position="114"/>
        <end position="305"/>
    </location>
</feature>
<feature type="region of interest" description="Disordered" evidence="1">
    <location>
        <begin position="27"/>
        <end position="102"/>
    </location>
</feature>
<reference evidence="4 5" key="1">
    <citation type="submission" date="2024-04" db="EMBL/GenBank/DDBJ databases">
        <title>Defined microbial consortia suppress multidrug-resistant proinflammatory Enterobacteriaceae via ecological control.</title>
        <authorList>
            <person name="Furuichi M."/>
            <person name="Kawaguchi T."/>
            <person name="Pust M."/>
            <person name="Yasuma K."/>
            <person name="Plichta D."/>
            <person name="Hasegawa N."/>
            <person name="Ohya T."/>
            <person name="Bhattarai S."/>
            <person name="Sasajima S."/>
            <person name="Aoto Y."/>
            <person name="Tuganbaev T."/>
            <person name="Yaginuma M."/>
            <person name="Ueda M."/>
            <person name="Okahashi N."/>
            <person name="Amafuji K."/>
            <person name="Kiridooshi Y."/>
            <person name="Sugita K."/>
            <person name="Strazar M."/>
            <person name="Skelly A."/>
            <person name="Suda W."/>
            <person name="Hattori M."/>
            <person name="Nakamoto N."/>
            <person name="Caballero S."/>
            <person name="Norman J."/>
            <person name="Olle B."/>
            <person name="Tanoue T."/>
            <person name="Arita M."/>
            <person name="Bucci V."/>
            <person name="Atarashi K."/>
            <person name="Xavier R."/>
            <person name="Honda K."/>
        </authorList>
    </citation>
    <scope>NUCLEOTIDE SEQUENCE [LARGE SCALE GENOMIC DNA]</scope>
    <source>
        <strain evidence="5">k04-0078-D8-1</strain>
    </source>
</reference>
<dbReference type="InterPro" id="IPR052159">
    <property type="entry name" value="Competence_DNA_uptake"/>
</dbReference>
<organism evidence="4 5">
    <name type="scientific">Blautia hominis</name>
    <dbReference type="NCBI Taxonomy" id="2025493"/>
    <lineage>
        <taxon>Bacteria</taxon>
        <taxon>Bacillati</taxon>
        <taxon>Bacillota</taxon>
        <taxon>Clostridia</taxon>
        <taxon>Lachnospirales</taxon>
        <taxon>Lachnospiraceae</taxon>
        <taxon>Blautia</taxon>
    </lineage>
</organism>
<sequence length="431" mass="45978">MKKWKNLLAGLVVLALLMTGCSAVEQAAGSGQTSESSQAAGSGQTPESSQAMDSGQTSENSRAAGSGQTSESSQAAESGQTSESSQAADVVQTEGDGPATGSGQLTVHYLDVGQGNAALLESDGHYMLIDGGNRKASSFVVSYLKRQNVEALDYILISHFDEDHLAGAIGALYQFPAGKVITADYETDSSIYKSYLEAMDKQGYQEIHPSQGDVFTLGSASVRIISPVAYGHEDENEDSVGVIVENGDNRFFFGGDMGKTGEKEVMESGVDIGADVFLLNHHGSYLSSGFLERISPSCAVISCGDGNSYGHPRQDTIKLLEDAGIPVFRTDKQGTVILHSDGKTISWEQEPCNDYSPGTRTASGDKEEPYVEENNSDAEHCDYVLNTHTKKIHLPSCSSLKGMKEENKAYYKGSKDELMDNGYEACGNCKP</sequence>
<dbReference type="SUPFAM" id="SSF56281">
    <property type="entry name" value="Metallo-hydrolase/oxidoreductase"/>
    <property type="match status" value="1"/>
</dbReference>
<dbReference type="PANTHER" id="PTHR30619">
    <property type="entry name" value="DNA INTERNALIZATION/COMPETENCE PROTEIN COMEC/REC2"/>
    <property type="match status" value="1"/>
</dbReference>
<dbReference type="SMART" id="SM00849">
    <property type="entry name" value="Lactamase_B"/>
    <property type="match status" value="1"/>
</dbReference>
<accession>A0ABQ0BJ39</accession>
<feature type="compositionally biased region" description="Polar residues" evidence="1">
    <location>
        <begin position="29"/>
        <end position="87"/>
    </location>
</feature>
<dbReference type="PROSITE" id="PS51257">
    <property type="entry name" value="PROKAR_LIPOPROTEIN"/>
    <property type="match status" value="1"/>
</dbReference>
<dbReference type="Gene3D" id="3.60.15.10">
    <property type="entry name" value="Ribonuclease Z/Hydroxyacylglutathione hydrolase-like"/>
    <property type="match status" value="1"/>
</dbReference>
<dbReference type="InterPro" id="IPR035451">
    <property type="entry name" value="Ada-like_dom_sf"/>
</dbReference>
<dbReference type="SUPFAM" id="SSF57884">
    <property type="entry name" value="Ada DNA repair protein, N-terminal domain (N-Ada 10)"/>
    <property type="match status" value="1"/>
</dbReference>
<evidence type="ECO:0000256" key="2">
    <source>
        <dbReference type="SAM" id="SignalP"/>
    </source>
</evidence>
<dbReference type="InterPro" id="IPR035681">
    <property type="entry name" value="ComA-like_MBL"/>
</dbReference>
<dbReference type="PANTHER" id="PTHR30619:SF7">
    <property type="entry name" value="BETA-LACTAMASE DOMAIN PROTEIN"/>
    <property type="match status" value="1"/>
</dbReference>
<feature type="signal peptide" evidence="2">
    <location>
        <begin position="1"/>
        <end position="23"/>
    </location>
</feature>